<dbReference type="PRINTS" id="PR01490">
    <property type="entry name" value="RTXTOXIND"/>
</dbReference>
<feature type="domain" description="LcnD-like long helical bundle" evidence="2">
    <location>
        <begin position="104"/>
        <end position="354"/>
    </location>
</feature>
<feature type="domain" description="LcnD-like barrel-sandwich hybrid" evidence="3">
    <location>
        <begin position="65"/>
        <end position="394"/>
    </location>
</feature>
<protein>
    <submittedName>
        <fullName evidence="5">HlyD family efflux transporter periplasmic adaptor subunit</fullName>
    </submittedName>
</protein>
<dbReference type="EMBL" id="CP060696">
    <property type="protein sequence ID" value="QNO18412.1"/>
    <property type="molecule type" value="Genomic_DNA"/>
</dbReference>
<feature type="domain" description="AprE-like beta-barrel" evidence="4">
    <location>
        <begin position="403"/>
        <end position="488"/>
    </location>
</feature>
<dbReference type="PANTHER" id="PTHR30386:SF28">
    <property type="entry name" value="EXPORTED PROTEIN"/>
    <property type="match status" value="1"/>
</dbReference>
<dbReference type="Gene3D" id="1.10.287.470">
    <property type="entry name" value="Helix hairpin bin"/>
    <property type="match status" value="1"/>
</dbReference>
<organism evidence="5 6">
    <name type="scientific">Caproicibacterium amylolyticum</name>
    <dbReference type="NCBI Taxonomy" id="2766537"/>
    <lineage>
        <taxon>Bacteria</taxon>
        <taxon>Bacillati</taxon>
        <taxon>Bacillota</taxon>
        <taxon>Clostridia</taxon>
        <taxon>Eubacteriales</taxon>
        <taxon>Oscillospiraceae</taxon>
        <taxon>Caproicibacterium</taxon>
    </lineage>
</organism>
<dbReference type="PANTHER" id="PTHR30386">
    <property type="entry name" value="MEMBRANE FUSION SUBUNIT OF EMRAB-TOLC MULTIDRUG EFFLUX PUMP"/>
    <property type="match status" value="1"/>
</dbReference>
<keyword evidence="1" id="KW-0472">Membrane</keyword>
<dbReference type="InterPro" id="IPR058794">
    <property type="entry name" value="HB_LcnD"/>
</dbReference>
<evidence type="ECO:0000313" key="5">
    <source>
        <dbReference type="EMBL" id="QNO18412.1"/>
    </source>
</evidence>
<dbReference type="AlphaFoldDB" id="A0A7G9WIA0"/>
<gene>
    <name evidence="5" type="ORF">H6X83_01785</name>
</gene>
<sequence>MKNIIVDIDEFTDSREIMLSRPKPFVIWLIYIILAAFSTSIVWAGFSHIDEYVKVSGTVRPVSETASIKFPISGKIQSVYVKDGQTVKAGDTLLQINVKTTKNQKATDEQQLSILNKEINGTETLIKSIQSGSNQFNASDSSQNKYISKYNDYLSNVGITKTQYESNALDLKQTKLDAEKTISSTQKSMQVCTDLRHDYQTLMDSVSSNTNKFTSQNTICAKKYTVYAAKYQIAQQTCASDEEKLENAKSSGSSQDIINTIAKTISTDKNNLQSLVDSELSDIQTEITQLDSQLSEQQLAKDKAENLLGGTASKQNGEDEALEKLKLDTVTSLNSDLTALQGNASNLKSQIFELVQAINNATVKATVNGKVSLLAALRNNDLVAAGNDALTIVPQNCKQQVILYVPENNISYFKKGASLKYQIDSLPYKEYGEAEGIVTSISPDVITNQALKKDYYIVKGDLYSSSLKNGQGLTNHIQTGMSCQAKIIYGNKSVLQWISEKLKLSDTY</sequence>
<dbReference type="InterPro" id="IPR058786">
    <property type="entry name" value="BSH_LcnD"/>
</dbReference>
<proteinExistence type="predicted"/>
<dbReference type="Gene3D" id="2.40.50.100">
    <property type="match status" value="1"/>
</dbReference>
<dbReference type="Pfam" id="PF25887">
    <property type="entry name" value="HB_LcnD"/>
    <property type="match status" value="1"/>
</dbReference>
<keyword evidence="1" id="KW-1133">Transmembrane helix</keyword>
<dbReference type="InterPro" id="IPR058982">
    <property type="entry name" value="Beta-barrel_AprE"/>
</dbReference>
<dbReference type="Pfam" id="PF25935">
    <property type="entry name" value="BSH_LcnD"/>
    <property type="match status" value="1"/>
</dbReference>
<dbReference type="RefSeq" id="WP_212507475.1">
    <property type="nucleotide sequence ID" value="NZ_CP060696.1"/>
</dbReference>
<accession>A0A7G9WIA0</accession>
<evidence type="ECO:0000256" key="1">
    <source>
        <dbReference type="SAM" id="Phobius"/>
    </source>
</evidence>
<evidence type="ECO:0000313" key="6">
    <source>
        <dbReference type="Proteomes" id="UP000516046"/>
    </source>
</evidence>
<keyword evidence="1" id="KW-0812">Transmembrane</keyword>
<evidence type="ECO:0000259" key="4">
    <source>
        <dbReference type="Pfam" id="PF26002"/>
    </source>
</evidence>
<reference evidence="5 6" key="1">
    <citation type="submission" date="2020-08" db="EMBL/GenBank/DDBJ databases">
        <authorList>
            <person name="Ren C."/>
            <person name="Gu Y."/>
            <person name="Xu Y."/>
        </authorList>
    </citation>
    <scope>NUCLEOTIDE SEQUENCE [LARGE SCALE GENOMIC DNA]</scope>
    <source>
        <strain evidence="5 6">LBM18003</strain>
    </source>
</reference>
<dbReference type="InterPro" id="IPR050739">
    <property type="entry name" value="MFP"/>
</dbReference>
<name>A0A7G9WIA0_9FIRM</name>
<dbReference type="Proteomes" id="UP000516046">
    <property type="component" value="Chromosome"/>
</dbReference>
<dbReference type="Pfam" id="PF26002">
    <property type="entry name" value="Beta-barrel_AprE"/>
    <property type="match status" value="1"/>
</dbReference>
<feature type="transmembrane region" description="Helical" evidence="1">
    <location>
        <begin position="25"/>
        <end position="46"/>
    </location>
</feature>
<dbReference type="SUPFAM" id="SSF111369">
    <property type="entry name" value="HlyD-like secretion proteins"/>
    <property type="match status" value="1"/>
</dbReference>
<evidence type="ECO:0000259" key="3">
    <source>
        <dbReference type="Pfam" id="PF25935"/>
    </source>
</evidence>
<evidence type="ECO:0000259" key="2">
    <source>
        <dbReference type="Pfam" id="PF25887"/>
    </source>
</evidence>
<keyword evidence="6" id="KW-1185">Reference proteome</keyword>
<dbReference type="KEGG" id="caml:H6X83_01785"/>
<dbReference type="Gene3D" id="2.40.30.170">
    <property type="match status" value="1"/>
</dbReference>